<sequence length="210" mass="23834">MSRAPADCRHARWQDDSAGNRQRRFQWRVTERQHTDGEHYKPSRAKHYMGRKRHVVSCRREEPSCSSARQSPASPVKGPADWNDAAKRGKGGKEEGQRETVNEAQQQAPNAVCSISPDASFSTSLPQTSPLWDWGRPPHPRLPVTFEMASRWGEACCRHLCQRPNLSGDPDVATGKRREVLEELECRRATTSKILLALNRAMSCCCWQRV</sequence>
<dbReference type="EMBL" id="CAHIKZ030004087">
    <property type="protein sequence ID" value="CAE1306967.1"/>
    <property type="molecule type" value="Genomic_DNA"/>
</dbReference>
<organism evidence="2 3">
    <name type="scientific">Acanthosepion pharaonis</name>
    <name type="common">Pharaoh cuttlefish</name>
    <name type="synonym">Sepia pharaonis</name>
    <dbReference type="NCBI Taxonomy" id="158019"/>
    <lineage>
        <taxon>Eukaryota</taxon>
        <taxon>Metazoa</taxon>
        <taxon>Spiralia</taxon>
        <taxon>Lophotrochozoa</taxon>
        <taxon>Mollusca</taxon>
        <taxon>Cephalopoda</taxon>
        <taxon>Coleoidea</taxon>
        <taxon>Decapodiformes</taxon>
        <taxon>Sepiida</taxon>
        <taxon>Sepiina</taxon>
        <taxon>Sepiidae</taxon>
        <taxon>Acanthosepion</taxon>
    </lineage>
</organism>
<feature type="region of interest" description="Disordered" evidence="1">
    <location>
        <begin position="1"/>
        <end position="109"/>
    </location>
</feature>
<dbReference type="AlphaFoldDB" id="A0A812DV03"/>
<comment type="caution">
    <text evidence="2">The sequence shown here is derived from an EMBL/GenBank/DDBJ whole genome shotgun (WGS) entry which is preliminary data.</text>
</comment>
<protein>
    <submittedName>
        <fullName evidence="2">Uncharacterized protein</fullName>
    </submittedName>
</protein>
<feature type="compositionally biased region" description="Polar residues" evidence="1">
    <location>
        <begin position="64"/>
        <end position="73"/>
    </location>
</feature>
<feature type="compositionally biased region" description="Basic and acidic residues" evidence="1">
    <location>
        <begin position="1"/>
        <end position="15"/>
    </location>
</feature>
<feature type="compositionally biased region" description="Basic residues" evidence="1">
    <location>
        <begin position="42"/>
        <end position="57"/>
    </location>
</feature>
<gene>
    <name evidence="2" type="ORF">SPHA_59084</name>
</gene>
<name>A0A812DV03_ACAPH</name>
<feature type="compositionally biased region" description="Basic and acidic residues" evidence="1">
    <location>
        <begin position="84"/>
        <end position="101"/>
    </location>
</feature>
<keyword evidence="3" id="KW-1185">Reference proteome</keyword>
<reference evidence="2" key="1">
    <citation type="submission" date="2021-01" db="EMBL/GenBank/DDBJ databases">
        <authorList>
            <person name="Li R."/>
            <person name="Bekaert M."/>
        </authorList>
    </citation>
    <scope>NUCLEOTIDE SEQUENCE</scope>
    <source>
        <strain evidence="2">Farmed</strain>
    </source>
</reference>
<accession>A0A812DV03</accession>
<evidence type="ECO:0000256" key="1">
    <source>
        <dbReference type="SAM" id="MobiDB-lite"/>
    </source>
</evidence>
<evidence type="ECO:0000313" key="3">
    <source>
        <dbReference type="Proteomes" id="UP000597762"/>
    </source>
</evidence>
<dbReference type="Proteomes" id="UP000597762">
    <property type="component" value="Unassembled WGS sequence"/>
</dbReference>
<feature type="compositionally biased region" description="Basic and acidic residues" evidence="1">
    <location>
        <begin position="29"/>
        <end position="41"/>
    </location>
</feature>
<evidence type="ECO:0000313" key="2">
    <source>
        <dbReference type="EMBL" id="CAE1306967.1"/>
    </source>
</evidence>
<proteinExistence type="predicted"/>